<dbReference type="EMBL" id="CARXXK010001250">
    <property type="protein sequence ID" value="CAI6374783.1"/>
    <property type="molecule type" value="Genomic_DNA"/>
</dbReference>
<dbReference type="EMBL" id="CARXXK010000002">
    <property type="protein sequence ID" value="CAI6359612.1"/>
    <property type="molecule type" value="Genomic_DNA"/>
</dbReference>
<feature type="compositionally biased region" description="Polar residues" evidence="1">
    <location>
        <begin position="115"/>
        <end position="133"/>
    </location>
</feature>
<sequence length="165" mass="19516">MIFLPSLEIADREKIMDIDQLLSERVLELFGPETLELDNQYQVDISLQHIQPVSSEYVDQKEQLKAQAKYRREADAKLTKYSLEPTFYMPSTIRATPIIYTEPEEEEPTQENQTSDQTPTSQNSQTEHQNKMSNTRKRKERYKETRRNIRKQRKEEKSAKHPPTT</sequence>
<name>A0AAV0WU40_9HEMI</name>
<proteinExistence type="predicted"/>
<feature type="compositionally biased region" description="Basic and acidic residues" evidence="1">
    <location>
        <begin position="141"/>
        <end position="159"/>
    </location>
</feature>
<comment type="caution">
    <text evidence="3">The sequence shown here is derived from an EMBL/GenBank/DDBJ whole genome shotgun (WGS) entry which is preliminary data.</text>
</comment>
<feature type="region of interest" description="Disordered" evidence="1">
    <location>
        <begin position="93"/>
        <end position="165"/>
    </location>
</feature>
<dbReference type="EMBL" id="CARXXK010000002">
    <property type="protein sequence ID" value="CAI6359052.1"/>
    <property type="molecule type" value="Genomic_DNA"/>
</dbReference>
<dbReference type="EMBL" id="CARXXK010000002">
    <property type="protein sequence ID" value="CAI6356200.1"/>
    <property type="molecule type" value="Genomic_DNA"/>
</dbReference>
<evidence type="ECO:0000313" key="5">
    <source>
        <dbReference type="EMBL" id="CAI6374783.1"/>
    </source>
</evidence>
<protein>
    <submittedName>
        <fullName evidence="3">Uncharacterized protein</fullName>
    </submittedName>
</protein>
<evidence type="ECO:0000313" key="6">
    <source>
        <dbReference type="Proteomes" id="UP001160148"/>
    </source>
</evidence>
<evidence type="ECO:0000313" key="3">
    <source>
        <dbReference type="EMBL" id="CAI6359052.1"/>
    </source>
</evidence>
<keyword evidence="6" id="KW-1185">Reference proteome</keyword>
<accession>A0AAV0WU40</accession>
<evidence type="ECO:0000313" key="4">
    <source>
        <dbReference type="EMBL" id="CAI6359612.1"/>
    </source>
</evidence>
<evidence type="ECO:0000256" key="1">
    <source>
        <dbReference type="SAM" id="MobiDB-lite"/>
    </source>
</evidence>
<dbReference type="AlphaFoldDB" id="A0AAV0WU40"/>
<dbReference type="Proteomes" id="UP001160148">
    <property type="component" value="Unassembled WGS sequence"/>
</dbReference>
<evidence type="ECO:0000313" key="2">
    <source>
        <dbReference type="EMBL" id="CAI6356200.1"/>
    </source>
</evidence>
<organism evidence="3 6">
    <name type="scientific">Macrosiphum euphorbiae</name>
    <name type="common">potato aphid</name>
    <dbReference type="NCBI Taxonomy" id="13131"/>
    <lineage>
        <taxon>Eukaryota</taxon>
        <taxon>Metazoa</taxon>
        <taxon>Ecdysozoa</taxon>
        <taxon>Arthropoda</taxon>
        <taxon>Hexapoda</taxon>
        <taxon>Insecta</taxon>
        <taxon>Pterygota</taxon>
        <taxon>Neoptera</taxon>
        <taxon>Paraneoptera</taxon>
        <taxon>Hemiptera</taxon>
        <taxon>Sternorrhyncha</taxon>
        <taxon>Aphidomorpha</taxon>
        <taxon>Aphidoidea</taxon>
        <taxon>Aphididae</taxon>
        <taxon>Macrosiphini</taxon>
        <taxon>Macrosiphum</taxon>
    </lineage>
</organism>
<gene>
    <name evidence="2" type="ORF">MEUPH1_LOCUS11956</name>
    <name evidence="3" type="ORF">MEUPH1_LOCUS14503</name>
    <name evidence="4" type="ORF">MEUPH1_LOCUS15004</name>
    <name evidence="5" type="ORF">MEUPH1_LOCUS28371</name>
</gene>
<reference evidence="3 6" key="1">
    <citation type="submission" date="2023-01" db="EMBL/GenBank/DDBJ databases">
        <authorList>
            <person name="Whitehead M."/>
        </authorList>
    </citation>
    <scope>NUCLEOTIDE SEQUENCE [LARGE SCALE GENOMIC DNA]</scope>
</reference>